<proteinExistence type="predicted"/>
<evidence type="ECO:0000313" key="3">
    <source>
        <dbReference type="Proteomes" id="UP000034826"/>
    </source>
</evidence>
<keyword evidence="1" id="KW-0812">Transmembrane</keyword>
<gene>
    <name evidence="2" type="ORF">UW60_C0054G0003</name>
</gene>
<evidence type="ECO:0000313" key="2">
    <source>
        <dbReference type="EMBL" id="KKT64666.1"/>
    </source>
</evidence>
<dbReference type="EMBL" id="LCIY01000054">
    <property type="protein sequence ID" value="KKT64666.1"/>
    <property type="molecule type" value="Genomic_DNA"/>
</dbReference>
<name>A0A0G1IZ63_9BACT</name>
<accession>A0A0G1IZ63</accession>
<organism evidence="2 3">
    <name type="scientific">Candidatus Woesebacteria bacterium GW2011_GWA2_44_33</name>
    <dbReference type="NCBI Taxonomy" id="1618564"/>
    <lineage>
        <taxon>Bacteria</taxon>
        <taxon>Candidatus Woeseibacteriota</taxon>
    </lineage>
</organism>
<comment type="caution">
    <text evidence="2">The sequence shown here is derived from an EMBL/GenBank/DDBJ whole genome shotgun (WGS) entry which is preliminary data.</text>
</comment>
<sequence length="91" mass="10591">MSADLIRVWYLYPALMRRIRWIEISSGREPIYLSFVVILTFLAAIFRSISRPVKRVAMMFGSPRLAKGMTFDFPGSSIKLKVWFDRSEVLS</sequence>
<feature type="transmembrane region" description="Helical" evidence="1">
    <location>
        <begin position="31"/>
        <end position="49"/>
    </location>
</feature>
<dbReference type="AlphaFoldDB" id="A0A0G1IZ63"/>
<dbReference type="Proteomes" id="UP000034826">
    <property type="component" value="Unassembled WGS sequence"/>
</dbReference>
<reference evidence="2 3" key="1">
    <citation type="journal article" date="2015" name="Nature">
        <title>rRNA introns, odd ribosomes, and small enigmatic genomes across a large radiation of phyla.</title>
        <authorList>
            <person name="Brown C.T."/>
            <person name="Hug L.A."/>
            <person name="Thomas B.C."/>
            <person name="Sharon I."/>
            <person name="Castelle C.J."/>
            <person name="Singh A."/>
            <person name="Wilkins M.J."/>
            <person name="Williams K.H."/>
            <person name="Banfield J.F."/>
        </authorList>
    </citation>
    <scope>NUCLEOTIDE SEQUENCE [LARGE SCALE GENOMIC DNA]</scope>
</reference>
<protein>
    <submittedName>
        <fullName evidence="2">Uncharacterized protein</fullName>
    </submittedName>
</protein>
<keyword evidence="1" id="KW-1133">Transmembrane helix</keyword>
<keyword evidence="1" id="KW-0472">Membrane</keyword>
<evidence type="ECO:0000256" key="1">
    <source>
        <dbReference type="SAM" id="Phobius"/>
    </source>
</evidence>